<proteinExistence type="predicted"/>
<protein>
    <recommendedName>
        <fullName evidence="4">PEP-CTERM sorting domain-containing protein</fullName>
    </recommendedName>
</protein>
<dbReference type="Proteomes" id="UP001223520">
    <property type="component" value="Plasmid unnamed1"/>
</dbReference>
<dbReference type="RefSeq" id="WP_281486189.1">
    <property type="nucleotide sequence ID" value="NZ_CP124544.1"/>
</dbReference>
<evidence type="ECO:0000313" key="3">
    <source>
        <dbReference type="Proteomes" id="UP001223520"/>
    </source>
</evidence>
<dbReference type="KEGG" id="hbq:QI031_30980"/>
<sequence length="202" mass="20834">MKLFQISVLVSVATVTSILATTSPSQALSKTFNLNLVLQSGTGSATGTATFDDSLLTPNQYIASTSSTAGLDGFQINFTGLLSTPSATTFTLSDLTGWILTTNSSSQITDLNFFMNSPKTNANGLSIQGVSPFTLNVYQGNSSGSAIAQFGINPTEAVPFDIPGGATIPAVGGLLALGLMRKARKSIASSTRVSHPISEMVS</sequence>
<organism evidence="2 3">
    <name type="scientific">Halotia branconii CENA392</name>
    <dbReference type="NCBI Taxonomy" id="1539056"/>
    <lineage>
        <taxon>Bacteria</taxon>
        <taxon>Bacillati</taxon>
        <taxon>Cyanobacteriota</taxon>
        <taxon>Cyanophyceae</taxon>
        <taxon>Nostocales</taxon>
        <taxon>Nodulariaceae</taxon>
        <taxon>Halotia</taxon>
    </lineage>
</organism>
<feature type="signal peptide" evidence="1">
    <location>
        <begin position="1"/>
        <end position="27"/>
    </location>
</feature>
<reference evidence="2 3" key="1">
    <citation type="journal article" date="2023" name="Limnol Oceanogr Lett">
        <title>Environmental adaptations by the intertidal Antarctic cyanobacterium Halotia branconii CENA392 as revealed using long-read genome sequencing.</title>
        <authorList>
            <person name="Dextro R.B."/>
            <person name="Delbaje E."/>
            <person name="Freitas P.N.N."/>
            <person name="Geraldes V."/>
            <person name="Pinto E."/>
            <person name="Long P.F."/>
            <person name="Fiore M.F."/>
        </authorList>
    </citation>
    <scope>NUCLEOTIDE SEQUENCE [LARGE SCALE GENOMIC DNA]</scope>
    <source>
        <strain evidence="2 3">CENA392</strain>
        <plasmid evidence="2 3">unnamed1</plasmid>
    </source>
</reference>
<accession>A0AAJ6NYH5</accession>
<geneLocation type="plasmid" evidence="2 3">
    <name>unnamed1</name>
</geneLocation>
<evidence type="ECO:0000256" key="1">
    <source>
        <dbReference type="SAM" id="SignalP"/>
    </source>
</evidence>
<dbReference type="EMBL" id="CP124544">
    <property type="protein sequence ID" value="WGV28987.1"/>
    <property type="molecule type" value="Genomic_DNA"/>
</dbReference>
<evidence type="ECO:0008006" key="4">
    <source>
        <dbReference type="Google" id="ProtNLM"/>
    </source>
</evidence>
<keyword evidence="3" id="KW-1185">Reference proteome</keyword>
<feature type="chain" id="PRO_5042585319" description="PEP-CTERM sorting domain-containing protein" evidence="1">
    <location>
        <begin position="28"/>
        <end position="202"/>
    </location>
</feature>
<keyword evidence="1" id="KW-0732">Signal</keyword>
<gene>
    <name evidence="2" type="ORF">QI031_30980</name>
</gene>
<name>A0AAJ6NYH5_9CYAN</name>
<evidence type="ECO:0000313" key="2">
    <source>
        <dbReference type="EMBL" id="WGV28987.1"/>
    </source>
</evidence>
<dbReference type="AlphaFoldDB" id="A0AAJ6NYH5"/>
<keyword evidence="2" id="KW-0614">Plasmid</keyword>